<feature type="region of interest" description="Disordered" evidence="2">
    <location>
        <begin position="47"/>
        <end position="83"/>
    </location>
</feature>
<evidence type="ECO:0000259" key="3">
    <source>
        <dbReference type="PROSITE" id="PS50217"/>
    </source>
</evidence>
<dbReference type="PROSITE" id="PS50217">
    <property type="entry name" value="BZIP"/>
    <property type="match status" value="1"/>
</dbReference>
<sequence length="321" mass="36000">MEVMPTSELYLDGESDENLDVFLTEAQNDLFGEISKEVPIGKMSAFDETETTEYESLNFKSKSPTSLEQLSPSSNGSSGSEGQDFIKFRTRRMQTRSQTESKINSVSTKPIKAYILKPVSKPSQQEEKPYAKKYSSNYYDTDSNVFHSSMTKAALAAREQRQKKKNYVKTLEETVHNLKEENAALKKSSVQLSKSINELSNEVKYLKSVLANESTLSSLLANLPLVTNSNGLAIPINTGRKRKHYKRVETSDDDSEIDVESTPKKASKHDHSYGCQQQQKKKNVVGEQSAGICLHLTNKHVSVEFCPQCNSKSNRLASKFE</sequence>
<dbReference type="InterPro" id="IPR046347">
    <property type="entry name" value="bZIP_sf"/>
</dbReference>
<feature type="compositionally biased region" description="Polar residues" evidence="2">
    <location>
        <begin position="54"/>
        <end position="65"/>
    </location>
</feature>
<dbReference type="AlphaFoldDB" id="A0A7I8VRF7"/>
<dbReference type="InterPro" id="IPR004827">
    <property type="entry name" value="bZIP"/>
</dbReference>
<protein>
    <recommendedName>
        <fullName evidence="3">BZIP domain-containing protein</fullName>
    </recommendedName>
</protein>
<keyword evidence="1" id="KW-0175">Coiled coil</keyword>
<gene>
    <name evidence="4" type="ORF">DGYR_LOCUS7209</name>
</gene>
<evidence type="ECO:0000256" key="1">
    <source>
        <dbReference type="SAM" id="Coils"/>
    </source>
</evidence>
<feature type="compositionally biased region" description="Low complexity" evidence="2">
    <location>
        <begin position="66"/>
        <end position="83"/>
    </location>
</feature>
<name>A0A7I8VRF7_9ANNE</name>
<comment type="caution">
    <text evidence="4">The sequence shown here is derived from an EMBL/GenBank/DDBJ whole genome shotgun (WGS) entry which is preliminary data.</text>
</comment>
<evidence type="ECO:0000313" key="5">
    <source>
        <dbReference type="Proteomes" id="UP000549394"/>
    </source>
</evidence>
<dbReference type="Pfam" id="PF00170">
    <property type="entry name" value="bZIP_1"/>
    <property type="match status" value="1"/>
</dbReference>
<dbReference type="Gene3D" id="1.20.5.170">
    <property type="match status" value="1"/>
</dbReference>
<dbReference type="GO" id="GO:0003700">
    <property type="term" value="F:DNA-binding transcription factor activity"/>
    <property type="evidence" value="ECO:0007669"/>
    <property type="project" value="InterPro"/>
</dbReference>
<dbReference type="EMBL" id="CAJFCJ010000009">
    <property type="protein sequence ID" value="CAD5118900.1"/>
    <property type="molecule type" value="Genomic_DNA"/>
</dbReference>
<evidence type="ECO:0000313" key="4">
    <source>
        <dbReference type="EMBL" id="CAD5118900.1"/>
    </source>
</evidence>
<dbReference type="OrthoDB" id="6606299at2759"/>
<evidence type="ECO:0000256" key="2">
    <source>
        <dbReference type="SAM" id="MobiDB-lite"/>
    </source>
</evidence>
<proteinExistence type="predicted"/>
<dbReference type="SUPFAM" id="SSF57959">
    <property type="entry name" value="Leucine zipper domain"/>
    <property type="match status" value="1"/>
</dbReference>
<accession>A0A7I8VRF7</accession>
<feature type="domain" description="BZIP" evidence="3">
    <location>
        <begin position="156"/>
        <end position="206"/>
    </location>
</feature>
<reference evidence="4 5" key="1">
    <citation type="submission" date="2020-08" db="EMBL/GenBank/DDBJ databases">
        <authorList>
            <person name="Hejnol A."/>
        </authorList>
    </citation>
    <scope>NUCLEOTIDE SEQUENCE [LARGE SCALE GENOMIC DNA]</scope>
</reference>
<feature type="region of interest" description="Disordered" evidence="2">
    <location>
        <begin position="242"/>
        <end position="280"/>
    </location>
</feature>
<organism evidence="4 5">
    <name type="scientific">Dimorphilus gyrociliatus</name>
    <dbReference type="NCBI Taxonomy" id="2664684"/>
    <lineage>
        <taxon>Eukaryota</taxon>
        <taxon>Metazoa</taxon>
        <taxon>Spiralia</taxon>
        <taxon>Lophotrochozoa</taxon>
        <taxon>Annelida</taxon>
        <taxon>Polychaeta</taxon>
        <taxon>Polychaeta incertae sedis</taxon>
        <taxon>Dinophilidae</taxon>
        <taxon>Dimorphilus</taxon>
    </lineage>
</organism>
<dbReference type="Proteomes" id="UP000549394">
    <property type="component" value="Unassembled WGS sequence"/>
</dbReference>
<keyword evidence="5" id="KW-1185">Reference proteome</keyword>
<feature type="coiled-coil region" evidence="1">
    <location>
        <begin position="161"/>
        <end position="202"/>
    </location>
</feature>